<proteinExistence type="predicted"/>
<accession>K6UHY0</accession>
<dbReference type="KEGG" id="pcy:PCYB_012160"/>
<sequence length="339" mass="38910">MITVYVPAVLSFGQLITTARCINLISYFSFWGGGRASPSDSNGTKNNKNGQDRENMNKQMEDFLDDKVKINLRSKKINHLKPIFTNPEAEIHYYLRSDGNYDELYAKYPLCEAKYKIADKLKGLSIFQKTMNKTKKLALLKTCIMEMYGVLFVTVRNTNDLISVVATVYGYVPYALIALTLLGLLLTFNKFLLYFAFIIPTQLTLNDIVLKNFLKMSRPIHSALQSYGMPSGHSSFSFSLLTFILLHLTESKKDKWSIMTYILAIIVLLPVPWSRVYIQDHTLYQAIFGCILGIFIGVIAYMIKKQCVKQKDNTKRLEQTNRPNRPNRPKRPNQSKRPK</sequence>
<evidence type="ECO:0000259" key="3">
    <source>
        <dbReference type="SMART" id="SM00014"/>
    </source>
</evidence>
<dbReference type="VEuPathDB" id="PlasmoDB:PCYB_012160"/>
<feature type="transmembrane region" description="Helical" evidence="2">
    <location>
        <begin position="230"/>
        <end position="248"/>
    </location>
</feature>
<feature type="compositionally biased region" description="Polar residues" evidence="1">
    <location>
        <begin position="38"/>
        <end position="49"/>
    </location>
</feature>
<dbReference type="eggNOG" id="ENOG502SC5I">
    <property type="taxonomic scope" value="Eukaryota"/>
</dbReference>
<organism evidence="4 5">
    <name type="scientific">Plasmodium cynomolgi (strain B)</name>
    <dbReference type="NCBI Taxonomy" id="1120755"/>
    <lineage>
        <taxon>Eukaryota</taxon>
        <taxon>Sar</taxon>
        <taxon>Alveolata</taxon>
        <taxon>Apicomplexa</taxon>
        <taxon>Aconoidasida</taxon>
        <taxon>Haemosporida</taxon>
        <taxon>Plasmodiidae</taxon>
        <taxon>Plasmodium</taxon>
        <taxon>Plasmodium (Plasmodium)</taxon>
    </lineage>
</organism>
<dbReference type="PhylomeDB" id="K6UHY0"/>
<dbReference type="Pfam" id="PF01569">
    <property type="entry name" value="PAP2"/>
    <property type="match status" value="1"/>
</dbReference>
<dbReference type="SUPFAM" id="SSF48317">
    <property type="entry name" value="Acid phosphatase/Vanadium-dependent haloperoxidase"/>
    <property type="match status" value="1"/>
</dbReference>
<dbReference type="InterPro" id="IPR036938">
    <property type="entry name" value="PAP2/HPO_sf"/>
</dbReference>
<feature type="transmembrane region" description="Helical" evidence="2">
    <location>
        <begin position="137"/>
        <end position="155"/>
    </location>
</feature>
<feature type="transmembrane region" description="Helical" evidence="2">
    <location>
        <begin position="284"/>
        <end position="303"/>
    </location>
</feature>
<evidence type="ECO:0000256" key="1">
    <source>
        <dbReference type="SAM" id="MobiDB-lite"/>
    </source>
</evidence>
<dbReference type="AlphaFoldDB" id="K6UHY0"/>
<feature type="compositionally biased region" description="Basic residues" evidence="1">
    <location>
        <begin position="325"/>
        <end position="339"/>
    </location>
</feature>
<feature type="transmembrane region" description="Helical" evidence="2">
    <location>
        <begin position="260"/>
        <end position="278"/>
    </location>
</feature>
<dbReference type="OMA" id="KYPLCEA"/>
<evidence type="ECO:0000313" key="5">
    <source>
        <dbReference type="Proteomes" id="UP000006319"/>
    </source>
</evidence>
<protein>
    <submittedName>
        <fullName evidence="4">Phosphatase</fullName>
    </submittedName>
</protein>
<dbReference type="PANTHER" id="PTHR14969">
    <property type="entry name" value="SPHINGOSINE-1-PHOSPHATE PHOSPHOHYDROLASE"/>
    <property type="match status" value="1"/>
</dbReference>
<reference evidence="4 5" key="1">
    <citation type="journal article" date="2012" name="Nat. Genet.">
        <title>Plasmodium cynomolgi genome sequences provide insight into Plasmodium vivax and the monkey malaria clade.</title>
        <authorList>
            <person name="Tachibana S."/>
            <person name="Sullivan S.A."/>
            <person name="Kawai S."/>
            <person name="Nakamura S."/>
            <person name="Kim H.R."/>
            <person name="Goto N."/>
            <person name="Arisue N."/>
            <person name="Palacpac N.M.Q."/>
            <person name="Honma H."/>
            <person name="Yagi M."/>
            <person name="Tougan T."/>
            <person name="Katakai Y."/>
            <person name="Kaneko O."/>
            <person name="Mita T."/>
            <person name="Kita K."/>
            <person name="Yasutomi Y."/>
            <person name="Sutton P.L."/>
            <person name="Shakhbatyan R."/>
            <person name="Horii T."/>
            <person name="Yasunaga T."/>
            <person name="Barnwell J.W."/>
            <person name="Escalante A.A."/>
            <person name="Carlton J.M."/>
            <person name="Tanabe K."/>
        </authorList>
    </citation>
    <scope>NUCLEOTIDE SEQUENCE [LARGE SCALE GENOMIC DNA]</scope>
    <source>
        <strain evidence="4 5">B</strain>
    </source>
</reference>
<evidence type="ECO:0000256" key="2">
    <source>
        <dbReference type="SAM" id="Phobius"/>
    </source>
</evidence>
<keyword evidence="2" id="KW-0812">Transmembrane</keyword>
<dbReference type="Proteomes" id="UP000006319">
    <property type="component" value="Chromosome 1"/>
</dbReference>
<dbReference type="GeneID" id="14691072"/>
<keyword evidence="5" id="KW-1185">Reference proteome</keyword>
<dbReference type="SMART" id="SM00014">
    <property type="entry name" value="acidPPc"/>
    <property type="match status" value="1"/>
</dbReference>
<feature type="region of interest" description="Disordered" evidence="1">
    <location>
        <begin position="312"/>
        <end position="339"/>
    </location>
</feature>
<feature type="domain" description="Phosphatidic acid phosphatase type 2/haloperoxidase" evidence="3">
    <location>
        <begin position="192"/>
        <end position="301"/>
    </location>
</feature>
<dbReference type="EMBL" id="DF157093">
    <property type="protein sequence ID" value="GAB64483.1"/>
    <property type="molecule type" value="Genomic_DNA"/>
</dbReference>
<keyword evidence="2" id="KW-0472">Membrane</keyword>
<dbReference type="RefSeq" id="XP_004220770.1">
    <property type="nucleotide sequence ID" value="XM_004220722.1"/>
</dbReference>
<dbReference type="Gene3D" id="1.20.144.10">
    <property type="entry name" value="Phosphatidic acid phosphatase type 2/haloperoxidase"/>
    <property type="match status" value="1"/>
</dbReference>
<feature type="transmembrane region" description="Helical" evidence="2">
    <location>
        <begin position="161"/>
        <end position="184"/>
    </location>
</feature>
<evidence type="ECO:0000313" key="4">
    <source>
        <dbReference type="EMBL" id="GAB64483.1"/>
    </source>
</evidence>
<feature type="region of interest" description="Disordered" evidence="1">
    <location>
        <begin position="36"/>
        <end position="56"/>
    </location>
</feature>
<gene>
    <name evidence="4" type="ORF">PCYB_012160</name>
</gene>
<name>K6UHY0_PLACD</name>
<dbReference type="PANTHER" id="PTHR14969:SF13">
    <property type="entry name" value="AT30094P"/>
    <property type="match status" value="1"/>
</dbReference>
<keyword evidence="2" id="KW-1133">Transmembrane helix</keyword>
<dbReference type="OrthoDB" id="302705at2759"/>
<feature type="transmembrane region" description="Helical" evidence="2">
    <location>
        <begin position="191"/>
        <end position="210"/>
    </location>
</feature>
<dbReference type="InterPro" id="IPR000326">
    <property type="entry name" value="PAP2/HPO"/>
</dbReference>
<dbReference type="GO" id="GO:0042392">
    <property type="term" value="F:sphingosine-1-phosphate phosphatase activity"/>
    <property type="evidence" value="ECO:0007669"/>
    <property type="project" value="TreeGrafter"/>
</dbReference>